<dbReference type="SMART" id="SM00918">
    <property type="entry name" value="Lig_chan-Glu_bd"/>
    <property type="match status" value="1"/>
</dbReference>
<accession>A0A8S3ZRD5</accession>
<feature type="binding site" evidence="12">
    <location>
        <position position="348"/>
    </location>
    <ligand>
        <name>L-glutamate</name>
        <dbReference type="ChEBI" id="CHEBI:29985"/>
    </ligand>
</feature>
<evidence type="ECO:0000256" key="15">
    <source>
        <dbReference type="SAM" id="Phobius"/>
    </source>
</evidence>
<feature type="transmembrane region" description="Helical" evidence="15">
    <location>
        <begin position="431"/>
        <end position="454"/>
    </location>
</feature>
<keyword evidence="5 15" id="KW-1133">Transmembrane helix</keyword>
<reference evidence="18" key="1">
    <citation type="submission" date="2021-04" db="EMBL/GenBank/DDBJ databases">
        <authorList>
            <consortium name="Molecular Ecology Group"/>
        </authorList>
    </citation>
    <scope>NUCLEOTIDE SEQUENCE</scope>
</reference>
<evidence type="ECO:0000313" key="19">
    <source>
        <dbReference type="Proteomes" id="UP000678393"/>
    </source>
</evidence>
<evidence type="ECO:0000256" key="4">
    <source>
        <dbReference type="ARBA" id="ARBA00022692"/>
    </source>
</evidence>
<keyword evidence="19" id="KW-1185">Reference proteome</keyword>
<evidence type="ECO:0000256" key="8">
    <source>
        <dbReference type="ARBA" id="ARBA00023170"/>
    </source>
</evidence>
<comment type="subcellular location">
    <subcellularLocation>
        <location evidence="1">Cell membrane</location>
        <topology evidence="1">Multi-pass membrane protein</topology>
    </subcellularLocation>
</comment>
<evidence type="ECO:0000256" key="7">
    <source>
        <dbReference type="ARBA" id="ARBA00023136"/>
    </source>
</evidence>
<keyword evidence="4 15" id="KW-0812">Transmembrane</keyword>
<feature type="binding site" evidence="12">
    <location>
        <position position="144"/>
    </location>
    <ligand>
        <name>L-glutamate</name>
        <dbReference type="ChEBI" id="CHEBI:29985"/>
    </ligand>
</feature>
<dbReference type="Proteomes" id="UP000678393">
    <property type="component" value="Unassembled WGS sequence"/>
</dbReference>
<keyword evidence="10" id="KW-1071">Ligand-gated ion channel</keyword>
<keyword evidence="14" id="KW-1015">Disulfide bond</keyword>
<evidence type="ECO:0000256" key="14">
    <source>
        <dbReference type="PIRSR" id="PIRSR601508-3"/>
    </source>
</evidence>
<evidence type="ECO:0000256" key="6">
    <source>
        <dbReference type="ARBA" id="ARBA00023065"/>
    </source>
</evidence>
<dbReference type="InterPro" id="IPR019594">
    <property type="entry name" value="Glu/Gly-bd"/>
</dbReference>
<feature type="non-terminal residue" evidence="18">
    <location>
        <position position="1"/>
    </location>
</feature>
<dbReference type="InterPro" id="IPR015683">
    <property type="entry name" value="Ionotropic_Glu_rcpt"/>
</dbReference>
<dbReference type="PRINTS" id="PR00177">
    <property type="entry name" value="NMDARECEPTOR"/>
</dbReference>
<dbReference type="Gene3D" id="1.10.287.70">
    <property type="match status" value="1"/>
</dbReference>
<evidence type="ECO:0000256" key="1">
    <source>
        <dbReference type="ARBA" id="ARBA00004651"/>
    </source>
</evidence>
<dbReference type="AlphaFoldDB" id="A0A8S3ZRD5"/>
<dbReference type="GO" id="GO:0005886">
    <property type="term" value="C:plasma membrane"/>
    <property type="evidence" value="ECO:0007669"/>
    <property type="project" value="UniProtKB-SubCell"/>
</dbReference>
<keyword evidence="7 15" id="KW-0472">Membrane</keyword>
<evidence type="ECO:0000259" key="16">
    <source>
        <dbReference type="SMART" id="SM00079"/>
    </source>
</evidence>
<organism evidence="18 19">
    <name type="scientific">Candidula unifasciata</name>
    <dbReference type="NCBI Taxonomy" id="100452"/>
    <lineage>
        <taxon>Eukaryota</taxon>
        <taxon>Metazoa</taxon>
        <taxon>Spiralia</taxon>
        <taxon>Lophotrochozoa</taxon>
        <taxon>Mollusca</taxon>
        <taxon>Gastropoda</taxon>
        <taxon>Heterobranchia</taxon>
        <taxon>Euthyneura</taxon>
        <taxon>Panpulmonata</taxon>
        <taxon>Eupulmonata</taxon>
        <taxon>Stylommatophora</taxon>
        <taxon>Helicina</taxon>
        <taxon>Helicoidea</taxon>
        <taxon>Geomitridae</taxon>
        <taxon>Candidula</taxon>
    </lineage>
</organism>
<feature type="site" description="Crucial to convey clamshell closure to channel opening" evidence="13">
    <location>
        <position position="281"/>
    </location>
</feature>
<feature type="binding site" evidence="12">
    <location>
        <position position="142"/>
    </location>
    <ligand>
        <name>L-glutamate</name>
        <dbReference type="ChEBI" id="CHEBI:29985"/>
    </ligand>
</feature>
<dbReference type="Pfam" id="PF10613">
    <property type="entry name" value="Lig_chan-Glu_bd"/>
    <property type="match status" value="1"/>
</dbReference>
<evidence type="ECO:0000256" key="3">
    <source>
        <dbReference type="ARBA" id="ARBA00022475"/>
    </source>
</evidence>
<dbReference type="FunFam" id="3.40.190.10:FF:000024">
    <property type="entry name" value="Glutamate receptor, ionotropic, delta 1"/>
    <property type="match status" value="1"/>
</dbReference>
<name>A0A8S3ZRD5_9EUPU</name>
<dbReference type="Gene3D" id="3.40.190.10">
    <property type="entry name" value="Periplasmic binding protein-like II"/>
    <property type="match status" value="1"/>
</dbReference>
<proteinExistence type="predicted"/>
<feature type="transmembrane region" description="Helical" evidence="15">
    <location>
        <begin position="219"/>
        <end position="237"/>
    </location>
</feature>
<keyword evidence="8" id="KW-0675">Receptor</keyword>
<dbReference type="GO" id="GO:0038023">
    <property type="term" value="F:signaling receptor activity"/>
    <property type="evidence" value="ECO:0007669"/>
    <property type="project" value="InterPro"/>
</dbReference>
<feature type="binding site" evidence="12">
    <location>
        <position position="149"/>
    </location>
    <ligand>
        <name>L-glutamate</name>
        <dbReference type="ChEBI" id="CHEBI:29985"/>
    </ligand>
</feature>
<gene>
    <name evidence="18" type="ORF">CUNI_LOCUS17577</name>
</gene>
<dbReference type="OrthoDB" id="5984008at2759"/>
<dbReference type="SMART" id="SM00079">
    <property type="entry name" value="PBPe"/>
    <property type="match status" value="1"/>
</dbReference>
<keyword evidence="2" id="KW-0813">Transport</keyword>
<dbReference type="GO" id="GO:0015276">
    <property type="term" value="F:ligand-gated monoatomic ion channel activity"/>
    <property type="evidence" value="ECO:0007669"/>
    <property type="project" value="InterPro"/>
</dbReference>
<keyword evidence="11" id="KW-0407">Ion channel</keyword>
<sequence length="476" mass="53008">TERGDVVFGPTNGKVSTYGYEFCSSDDTVTEGHVVVGSWSPYSGIRSQERVFNNAFKDFGGRKLLVGSIEAAPFVIKRKTENRTEFEGFCINILRELANKLNFTYEIIEAPDKMAGAKDGNGSWTGVVGMVLRGEVEFGIGPLSITTQREDVIDFTIPYTEDGVGILTKRNKQDSQAMFRLFTPLQPVVWVCLGGSIIGVSLILYVINRQSPFTRREGLSFFSCFWAILGSTLNQGSEMQPKSNSGRLVLGSWWVFTIVFVSTYTANMAAVLTVTIYDKPINSLAELASQSEVKPVVRSGTNMYALFKDATNNIYKNIWSMMDTMPNITSSEEALALVRTKNFAYISDRSQLEYIQQKNCESYMLADDIFNTGGMGFVVPENAAFLTSMDLIIMKLQESGIIDGWRRQWWKGEGGLCNTNDRVNSANQLDLSYLAGCFFVFLGAMALSVLLVFIERLLVTNCCKRLFQHNLLSNTG</sequence>
<protein>
    <recommendedName>
        <fullName evidence="20">Glutamate receptor</fullName>
    </recommendedName>
</protein>
<feature type="transmembrane region" description="Helical" evidence="15">
    <location>
        <begin position="253"/>
        <end position="277"/>
    </location>
</feature>
<feature type="domain" description="Ionotropic glutamate receptor C-terminal" evidence="16">
    <location>
        <begin position="63"/>
        <end position="412"/>
    </location>
</feature>
<dbReference type="InterPro" id="IPR001320">
    <property type="entry name" value="Iontro_rcpt_C"/>
</dbReference>
<comment type="caution">
    <text evidence="18">The sequence shown here is derived from an EMBL/GenBank/DDBJ whole genome shotgun (WGS) entry which is preliminary data.</text>
</comment>
<feature type="site" description="Interaction with the cone snail toxin Con-ikot-ikot" evidence="13">
    <location>
        <position position="308"/>
    </location>
</feature>
<dbReference type="EMBL" id="CAJHNH020005024">
    <property type="protein sequence ID" value="CAG5132019.1"/>
    <property type="molecule type" value="Genomic_DNA"/>
</dbReference>
<feature type="site" description="Interaction with the cone snail toxin Con-ikot-ikot" evidence="13">
    <location>
        <position position="395"/>
    </location>
</feature>
<evidence type="ECO:0000256" key="2">
    <source>
        <dbReference type="ARBA" id="ARBA00022448"/>
    </source>
</evidence>
<keyword evidence="9" id="KW-0325">Glycoprotein</keyword>
<evidence type="ECO:0000256" key="12">
    <source>
        <dbReference type="PIRSR" id="PIRSR601508-1"/>
    </source>
</evidence>
<feature type="disulfide bond" evidence="14">
    <location>
        <begin position="360"/>
        <end position="417"/>
    </location>
</feature>
<dbReference type="SUPFAM" id="SSF53850">
    <property type="entry name" value="Periplasmic binding protein-like II"/>
    <property type="match status" value="1"/>
</dbReference>
<keyword evidence="6" id="KW-0406">Ion transport</keyword>
<feature type="transmembrane region" description="Helical" evidence="15">
    <location>
        <begin position="188"/>
        <end position="207"/>
    </location>
</feature>
<keyword evidence="3" id="KW-1003">Cell membrane</keyword>
<evidence type="ECO:0000256" key="11">
    <source>
        <dbReference type="ARBA" id="ARBA00023303"/>
    </source>
</evidence>
<evidence type="ECO:0008006" key="20">
    <source>
        <dbReference type="Google" id="ProtNLM"/>
    </source>
</evidence>
<evidence type="ECO:0000256" key="9">
    <source>
        <dbReference type="ARBA" id="ARBA00023180"/>
    </source>
</evidence>
<evidence type="ECO:0000313" key="18">
    <source>
        <dbReference type="EMBL" id="CAG5132019.1"/>
    </source>
</evidence>
<evidence type="ECO:0000256" key="13">
    <source>
        <dbReference type="PIRSR" id="PIRSR601508-2"/>
    </source>
</evidence>
<dbReference type="Pfam" id="PF00060">
    <property type="entry name" value="Lig_chan"/>
    <property type="match status" value="1"/>
</dbReference>
<evidence type="ECO:0000256" key="10">
    <source>
        <dbReference type="ARBA" id="ARBA00023286"/>
    </source>
</evidence>
<evidence type="ECO:0000259" key="17">
    <source>
        <dbReference type="SMART" id="SM00918"/>
    </source>
</evidence>
<dbReference type="InterPro" id="IPR001508">
    <property type="entry name" value="Iono_Glu_rcpt_met"/>
</dbReference>
<evidence type="ECO:0000256" key="5">
    <source>
        <dbReference type="ARBA" id="ARBA00022989"/>
    </source>
</evidence>
<dbReference type="PANTHER" id="PTHR18966">
    <property type="entry name" value="IONOTROPIC GLUTAMATE RECEPTOR"/>
    <property type="match status" value="1"/>
</dbReference>
<dbReference type="FunFam" id="1.10.287.70:FF:000143">
    <property type="entry name" value="Probable glutamate receptor"/>
    <property type="match status" value="1"/>
</dbReference>
<feature type="domain" description="Ionotropic glutamate receptor L-glutamate and glycine-binding" evidence="17">
    <location>
        <begin position="73"/>
        <end position="133"/>
    </location>
</feature>